<keyword evidence="5" id="KW-0472">Membrane</keyword>
<evidence type="ECO:0000256" key="2">
    <source>
        <dbReference type="ARBA" id="ARBA00013806"/>
    </source>
</evidence>
<evidence type="ECO:0000256" key="6">
    <source>
        <dbReference type="RuleBase" id="RU368080"/>
    </source>
</evidence>
<evidence type="ECO:0000256" key="5">
    <source>
        <dbReference type="ARBA" id="ARBA00023136"/>
    </source>
</evidence>
<dbReference type="STRING" id="2316362.A0A4Q2DWP8"/>
<dbReference type="GO" id="GO:0030295">
    <property type="term" value="F:protein kinase activator activity"/>
    <property type="evidence" value="ECO:0007669"/>
    <property type="project" value="TreeGrafter"/>
</dbReference>
<dbReference type="Pfam" id="PF04108">
    <property type="entry name" value="ATG17_like"/>
    <property type="match status" value="1"/>
</dbReference>
<dbReference type="GO" id="GO:1990316">
    <property type="term" value="C:Atg1/ULK1 kinase complex"/>
    <property type="evidence" value="ECO:0007669"/>
    <property type="project" value="TreeGrafter"/>
</dbReference>
<keyword evidence="10" id="KW-1185">Reference proteome</keyword>
<evidence type="ECO:0000256" key="1">
    <source>
        <dbReference type="ARBA" id="ARBA00006259"/>
    </source>
</evidence>
<protein>
    <recommendedName>
        <fullName evidence="2 6">Autophagy-related protein 17</fullName>
    </recommendedName>
</protein>
<dbReference type="GO" id="GO:0034727">
    <property type="term" value="P:piecemeal microautophagy of the nucleus"/>
    <property type="evidence" value="ECO:0007669"/>
    <property type="project" value="TreeGrafter"/>
</dbReference>
<dbReference type="PANTHER" id="PTHR28005">
    <property type="entry name" value="AUTOPHAGY-RELATED PROTEIN 17"/>
    <property type="match status" value="1"/>
</dbReference>
<dbReference type="AlphaFoldDB" id="A0A4Q2DWP8"/>
<dbReference type="InterPro" id="IPR007240">
    <property type="entry name" value="Atg17"/>
</dbReference>
<dbReference type="Proteomes" id="UP000290288">
    <property type="component" value="Unassembled WGS sequence"/>
</dbReference>
<keyword evidence="3 6" id="KW-0963">Cytoplasm</keyword>
<comment type="function">
    <text evidence="6">Autophagy-specific protein that functions in response to autophagy-inducing signals as a scaffold to recruit other ATG proteins to organize preautophagosomal structure (PAS) formation. Modulates the timing and magnitude of the autophagy response, such as the size of the sequestering vesicles. Plays particularly a role in pexophagy and nucleophagy.</text>
</comment>
<evidence type="ECO:0000256" key="3">
    <source>
        <dbReference type="ARBA" id="ARBA00022490"/>
    </source>
</evidence>
<comment type="subcellular location">
    <subcellularLocation>
        <location evidence="6">Cytoplasm</location>
    </subcellularLocation>
    <subcellularLocation>
        <location evidence="6">Preautophagosomal structure membrane</location>
        <topology evidence="6">Peripheral membrane protein</topology>
    </subcellularLocation>
</comment>
<feature type="domain" description="Autophagy protein ATG17-like" evidence="8">
    <location>
        <begin position="25"/>
        <end position="457"/>
    </location>
</feature>
<dbReference type="GO" id="GO:0000045">
    <property type="term" value="P:autophagosome assembly"/>
    <property type="evidence" value="ECO:0007669"/>
    <property type="project" value="TreeGrafter"/>
</dbReference>
<feature type="compositionally biased region" description="Basic and acidic residues" evidence="7">
    <location>
        <begin position="184"/>
        <end position="197"/>
    </location>
</feature>
<dbReference type="PANTHER" id="PTHR28005:SF1">
    <property type="entry name" value="AUTOPHAGY-RELATED PROTEIN 17"/>
    <property type="match status" value="1"/>
</dbReference>
<reference evidence="9 10" key="1">
    <citation type="submission" date="2019-01" db="EMBL/GenBank/DDBJ databases">
        <title>Draft genome sequence of Psathyrella aberdarensis IHI B618.</title>
        <authorList>
            <person name="Buettner E."/>
            <person name="Kellner H."/>
        </authorList>
    </citation>
    <scope>NUCLEOTIDE SEQUENCE [LARGE SCALE GENOMIC DNA]</scope>
    <source>
        <strain evidence="9 10">IHI B618</strain>
    </source>
</reference>
<evidence type="ECO:0000256" key="7">
    <source>
        <dbReference type="SAM" id="MobiDB-lite"/>
    </source>
</evidence>
<organism evidence="9 10">
    <name type="scientific">Candolleomyces aberdarensis</name>
    <dbReference type="NCBI Taxonomy" id="2316362"/>
    <lineage>
        <taxon>Eukaryota</taxon>
        <taxon>Fungi</taxon>
        <taxon>Dikarya</taxon>
        <taxon>Basidiomycota</taxon>
        <taxon>Agaricomycotina</taxon>
        <taxon>Agaricomycetes</taxon>
        <taxon>Agaricomycetidae</taxon>
        <taxon>Agaricales</taxon>
        <taxon>Agaricineae</taxon>
        <taxon>Psathyrellaceae</taxon>
        <taxon>Candolleomyces</taxon>
    </lineage>
</organism>
<comment type="caution">
    <text evidence="9">The sequence shown here is derived from an EMBL/GenBank/DDBJ whole genome shotgun (WGS) entry which is preliminary data.</text>
</comment>
<dbReference type="EMBL" id="SDEE01000022">
    <property type="protein sequence ID" value="RXW24261.1"/>
    <property type="molecule type" value="Genomic_DNA"/>
</dbReference>
<gene>
    <name evidence="9" type="ORF">EST38_g1590</name>
</gene>
<accession>A0A4Q2DWP8</accession>
<dbReference type="InterPro" id="IPR045326">
    <property type="entry name" value="ATG17-like_dom"/>
</dbReference>
<proteinExistence type="inferred from homology"/>
<feature type="region of interest" description="Disordered" evidence="7">
    <location>
        <begin position="145"/>
        <end position="197"/>
    </location>
</feature>
<dbReference type="GO" id="GO:0060090">
    <property type="term" value="F:molecular adaptor activity"/>
    <property type="evidence" value="ECO:0007669"/>
    <property type="project" value="TreeGrafter"/>
</dbReference>
<comment type="similarity">
    <text evidence="1 6">Belongs to the ATG17 family.</text>
</comment>
<dbReference type="GO" id="GO:0034045">
    <property type="term" value="C:phagophore assembly site membrane"/>
    <property type="evidence" value="ECO:0007669"/>
    <property type="project" value="UniProtKB-SubCell"/>
</dbReference>
<evidence type="ECO:0000256" key="4">
    <source>
        <dbReference type="ARBA" id="ARBA00023006"/>
    </source>
</evidence>
<feature type="compositionally biased region" description="Low complexity" evidence="7">
    <location>
        <begin position="152"/>
        <end position="163"/>
    </location>
</feature>
<dbReference type="OrthoDB" id="1937984at2759"/>
<evidence type="ECO:0000259" key="8">
    <source>
        <dbReference type="Pfam" id="PF04108"/>
    </source>
</evidence>
<evidence type="ECO:0000313" key="9">
    <source>
        <dbReference type="EMBL" id="RXW24261.1"/>
    </source>
</evidence>
<keyword evidence="4 6" id="KW-0072">Autophagy</keyword>
<sequence>MESKGTGATEQPHLVSLVLQSKKALQHGEQLCSRAQSQYNASAQETIEVLALDAKVRWVAEAIVEQLKLAASVAKCIEEKRAALTKQVKSWDTSRTKYTNSLESVLESLGGQVVPQDFHETSADSSLFGSQHSDDEEDAIMGLPSQRKYSNGGVVSPSSSPSSTLRRPGSIVQDKGKGKGKSNSAEERKKRAKADRSRWKTLRDFVDDRAIEDILETVENDRNTLEDILNKTADYPSSLRNTITSLRESLPVPPQVPILTQMQDILIAEDAVIASMAEKLESLTGHYDGMAAALKDSEAGEVFADEDLENMNRDTEELPVIMSELDENGGEIEDYFQRLAASHRTAQNDLDHLSRVLNDLDELGDIMDEMLATQDSVEFQCEESLTSLQQHLETLDHLHERYVLYQTAFNKLVLEVARRRQYKEAAESIVNGMMSQLEIMAEEESQVRKHFNAEYGGHLPEDICLCIGNEPTRWEVLPWPGDTRETLPEIAPDLIVEARERIGGNPDIAVGPESL</sequence>
<name>A0A4Q2DWP8_9AGAR</name>
<dbReference type="GO" id="GO:0000422">
    <property type="term" value="P:autophagy of mitochondrion"/>
    <property type="evidence" value="ECO:0007669"/>
    <property type="project" value="TreeGrafter"/>
</dbReference>
<evidence type="ECO:0000313" key="10">
    <source>
        <dbReference type="Proteomes" id="UP000290288"/>
    </source>
</evidence>